<sequence>MTPSAGVHPVYHTPARQRNPLCAASLRTPAGVPRTLPTHSPGTHTPCAPTPHPALPTPVPRTPCCPTAPLPVRRPVRSMRQAPRYRGCAELDADSTADAMRARDRRGSASRGCAELRDRADVPGSKLAFDADRIDGSGVEFVGCFAPSGFDRATDDGVDQPSMGPAAGVRGRSRGSRGVVIGPLTATRPVDGGGLSRGR</sequence>
<feature type="region of interest" description="Disordered" evidence="1">
    <location>
        <begin position="28"/>
        <end position="54"/>
    </location>
</feature>
<dbReference type="EMBL" id="GU247132">
    <property type="protein sequence ID" value="ADA83826.1"/>
    <property type="molecule type" value="Genomic_DNA"/>
</dbReference>
<feature type="region of interest" description="Disordered" evidence="1">
    <location>
        <begin position="153"/>
        <end position="199"/>
    </location>
</feature>
<dbReference type="OrthoDB" id="26461at10239"/>
<proteinExistence type="predicted"/>
<protein>
    <submittedName>
        <fullName evidence="2">Uncharacterized protein</fullName>
    </submittedName>
</protein>
<evidence type="ECO:0000313" key="3">
    <source>
        <dbReference type="Proteomes" id="UP000001896"/>
    </source>
</evidence>
<organism evidence="2 3">
    <name type="scientific">Mycobacterium phage SkiPole</name>
    <dbReference type="NCBI Taxonomy" id="701456"/>
    <lineage>
        <taxon>Viruses</taxon>
        <taxon>Duplodnaviria</taxon>
        <taxon>Heunggongvirae</taxon>
        <taxon>Uroviricota</taxon>
        <taxon>Caudoviricetes</taxon>
        <taxon>Fromanvirus</taxon>
        <taxon>Fromanvirus skipole</taxon>
    </lineage>
</organism>
<evidence type="ECO:0000313" key="2">
    <source>
        <dbReference type="EMBL" id="ADA83826.1"/>
    </source>
</evidence>
<dbReference type="RefSeq" id="YP_009019177.1">
    <property type="nucleotide sequence ID" value="NC_023748.1"/>
</dbReference>
<keyword evidence="3" id="KW-1185">Reference proteome</keyword>
<dbReference type="GeneID" id="18990492"/>
<gene>
    <name evidence="2" type="primary">102</name>
    <name evidence="2" type="ORF">SKIPOLE_102</name>
</gene>
<name>D2XRU6_9CAUD</name>
<dbReference type="KEGG" id="vg:18990492"/>
<reference evidence="2 3" key="1">
    <citation type="submission" date="2009-11" db="EMBL/GenBank/DDBJ databases">
        <authorList>
            <person name="Leuba K.D."/>
            <person name="Ko C."/>
            <person name="Russell D.A."/>
            <person name="Fritz M.J."/>
            <person name="Jacobs-Sera D."/>
            <person name="Hendrix R.W."/>
            <person name="Hatfull G.F."/>
        </authorList>
    </citation>
    <scope>NUCLEOTIDE SEQUENCE [LARGE SCALE GENOMIC DNA]</scope>
</reference>
<accession>D2XRU6</accession>
<dbReference type="Proteomes" id="UP000001896">
    <property type="component" value="Segment"/>
</dbReference>
<evidence type="ECO:0000256" key="1">
    <source>
        <dbReference type="SAM" id="MobiDB-lite"/>
    </source>
</evidence>